<keyword evidence="8" id="KW-1185">Reference proteome</keyword>
<keyword evidence="2" id="KW-0596">Phosphopantetheine</keyword>
<dbReference type="SUPFAM" id="SSF50621">
    <property type="entry name" value="Alanine racemase C-terminal domain-like"/>
    <property type="match status" value="1"/>
</dbReference>
<evidence type="ECO:0000256" key="3">
    <source>
        <dbReference type="ARBA" id="ARBA00022553"/>
    </source>
</evidence>
<dbReference type="PRINTS" id="PR01179">
    <property type="entry name" value="ODADCRBXLASE"/>
</dbReference>
<dbReference type="Pfam" id="PF00278">
    <property type="entry name" value="Orn_DAP_Arg_deC"/>
    <property type="match status" value="1"/>
</dbReference>
<sequence length="540" mass="56531">MATDHDRTGHPADDLTARRLVEQYGSPLYIYDLARVRASLEDLRAALPQPCRVYYSLKANSHPELVAELRRGGARAEVTSRGELAAALEAGHPAAELMYSGPGKVPAELDEAIAAGMRTFSAESFGDLERIGAAADARGVTADCVLRINAAGAPGQAGLRMTGGPSQFGFDLDDLAEHGARLLVKGVRIIGMHFFPLTNSRDEDGLIAELAQSVRTAAQLREELGIPLHLLDLGGGFAAPYANPGERPVYGRLRTALTAVLDEHLPGWRDGEPVIAFESGRYLIGDSGRLVVTVTDVKNSRGSTYAVLDSGINHLGGLSGLGRLLPLNAQPLADTGRAAEEPADREAATVTLAGPLCTPADILARAAQLPGLRAGDLLAFPNVGAYGLSASLLGFLGHPAPAEVVVDGGETVSATRLALRRDSVAPHTGSRTEDLTTMTETTTQAAPAAADEPAAPWDATFEALLLEALPRLAAKGELQADSSLKAAGLDSLAMVEVLVRVEETYGIAVPDSELMADTFATPASLWRVVAALREQSVGSA</sequence>
<proteinExistence type="inferred from homology"/>
<evidence type="ECO:0000313" key="8">
    <source>
        <dbReference type="Proteomes" id="UP001551189"/>
    </source>
</evidence>
<dbReference type="PANTHER" id="PTHR43727">
    <property type="entry name" value="DIAMINOPIMELATE DECARBOXYLASE"/>
    <property type="match status" value="1"/>
</dbReference>
<evidence type="ECO:0000256" key="4">
    <source>
        <dbReference type="ARBA" id="ARBA00022898"/>
    </source>
</evidence>
<dbReference type="RefSeq" id="WP_359689604.1">
    <property type="nucleotide sequence ID" value="NZ_JBEYXT010000002.1"/>
</dbReference>
<dbReference type="SUPFAM" id="SSF47336">
    <property type="entry name" value="ACP-like"/>
    <property type="match status" value="1"/>
</dbReference>
<keyword evidence="4" id="KW-0663">Pyridoxal phosphate</keyword>
<evidence type="ECO:0000313" key="7">
    <source>
        <dbReference type="EMBL" id="MEU6799514.1"/>
    </source>
</evidence>
<dbReference type="InterPro" id="IPR029066">
    <property type="entry name" value="PLP-binding_barrel"/>
</dbReference>
<dbReference type="InterPro" id="IPR022644">
    <property type="entry name" value="De-COase2_N"/>
</dbReference>
<dbReference type="InterPro" id="IPR006162">
    <property type="entry name" value="Ppantetheine_attach_site"/>
</dbReference>
<evidence type="ECO:0000256" key="5">
    <source>
        <dbReference type="RuleBase" id="RU003737"/>
    </source>
</evidence>
<name>A0ABV3AQQ1_9ACTN</name>
<dbReference type="Proteomes" id="UP001551189">
    <property type="component" value="Unassembled WGS sequence"/>
</dbReference>
<accession>A0ABV3AQQ1</accession>
<dbReference type="Pfam" id="PF02784">
    <property type="entry name" value="Orn_Arg_deC_N"/>
    <property type="match status" value="1"/>
</dbReference>
<evidence type="ECO:0000256" key="1">
    <source>
        <dbReference type="ARBA" id="ARBA00001933"/>
    </source>
</evidence>
<dbReference type="SUPFAM" id="SSF51419">
    <property type="entry name" value="PLP-binding barrel"/>
    <property type="match status" value="1"/>
</dbReference>
<dbReference type="EMBL" id="JBEYXT010000002">
    <property type="protein sequence ID" value="MEU6799514.1"/>
    <property type="molecule type" value="Genomic_DNA"/>
</dbReference>
<organism evidence="7 8">
    <name type="scientific">Streptomyces neyagawaensis</name>
    <dbReference type="NCBI Taxonomy" id="42238"/>
    <lineage>
        <taxon>Bacteria</taxon>
        <taxon>Bacillati</taxon>
        <taxon>Actinomycetota</taxon>
        <taxon>Actinomycetes</taxon>
        <taxon>Kitasatosporales</taxon>
        <taxon>Streptomycetaceae</taxon>
        <taxon>Streptomyces</taxon>
    </lineage>
</organism>
<keyword evidence="3" id="KW-0597">Phosphoprotein</keyword>
<dbReference type="Pfam" id="PF00550">
    <property type="entry name" value="PP-binding"/>
    <property type="match status" value="1"/>
</dbReference>
<dbReference type="Gene3D" id="2.40.37.10">
    <property type="entry name" value="Lyase, Ornithine Decarboxylase, Chain A, domain 1"/>
    <property type="match status" value="1"/>
</dbReference>
<dbReference type="Gene3D" id="1.10.1200.10">
    <property type="entry name" value="ACP-like"/>
    <property type="match status" value="1"/>
</dbReference>
<comment type="caution">
    <text evidence="7">The sequence shown here is derived from an EMBL/GenBank/DDBJ whole genome shotgun (WGS) entry which is preliminary data.</text>
</comment>
<comment type="similarity">
    <text evidence="5">Belongs to the Orn/Lys/Arg decarboxylase class-II family.</text>
</comment>
<dbReference type="InterPro" id="IPR009006">
    <property type="entry name" value="Ala_racemase/Decarboxylase_C"/>
</dbReference>
<reference evidence="7 8" key="1">
    <citation type="submission" date="2024-06" db="EMBL/GenBank/DDBJ databases">
        <title>The Natural Products Discovery Center: Release of the First 8490 Sequenced Strains for Exploring Actinobacteria Biosynthetic Diversity.</title>
        <authorList>
            <person name="Kalkreuter E."/>
            <person name="Kautsar S.A."/>
            <person name="Yang D."/>
            <person name="Bader C.D."/>
            <person name="Teijaro C.N."/>
            <person name="Fluegel L."/>
            <person name="Davis C.M."/>
            <person name="Simpson J.R."/>
            <person name="Lauterbach L."/>
            <person name="Steele A.D."/>
            <person name="Gui C."/>
            <person name="Meng S."/>
            <person name="Li G."/>
            <person name="Viehrig K."/>
            <person name="Ye F."/>
            <person name="Su P."/>
            <person name="Kiefer A.F."/>
            <person name="Nichols A."/>
            <person name="Cepeda A.J."/>
            <person name="Yan W."/>
            <person name="Fan B."/>
            <person name="Jiang Y."/>
            <person name="Adhikari A."/>
            <person name="Zheng C.-J."/>
            <person name="Schuster L."/>
            <person name="Cowan T.M."/>
            <person name="Smanski M.J."/>
            <person name="Chevrette M.G."/>
            <person name="De Carvalho L.P.S."/>
            <person name="Shen B."/>
        </authorList>
    </citation>
    <scope>NUCLEOTIDE SEQUENCE [LARGE SCALE GENOMIC DNA]</scope>
    <source>
        <strain evidence="7 8">NPDC046851</strain>
    </source>
</reference>
<protein>
    <submittedName>
        <fullName evidence="7">Phosphopantetheine-binding protein</fullName>
    </submittedName>
</protein>
<dbReference type="PANTHER" id="PTHR43727:SF2">
    <property type="entry name" value="GROUP IV DECARBOXYLASE"/>
    <property type="match status" value="1"/>
</dbReference>
<feature type="domain" description="Carrier" evidence="6">
    <location>
        <begin position="455"/>
        <end position="533"/>
    </location>
</feature>
<gene>
    <name evidence="7" type="ORF">ABZ931_00615</name>
</gene>
<dbReference type="PROSITE" id="PS00012">
    <property type="entry name" value="PHOSPHOPANTETHEINE"/>
    <property type="match status" value="1"/>
</dbReference>
<dbReference type="Gene3D" id="3.20.20.10">
    <property type="entry name" value="Alanine racemase"/>
    <property type="match status" value="1"/>
</dbReference>
<dbReference type="InterPro" id="IPR000183">
    <property type="entry name" value="Orn/DAP/Arg_de-COase"/>
</dbReference>
<evidence type="ECO:0000256" key="2">
    <source>
        <dbReference type="ARBA" id="ARBA00022450"/>
    </source>
</evidence>
<evidence type="ECO:0000259" key="6">
    <source>
        <dbReference type="PROSITE" id="PS50075"/>
    </source>
</evidence>
<dbReference type="PROSITE" id="PS50075">
    <property type="entry name" value="CARRIER"/>
    <property type="match status" value="1"/>
</dbReference>
<dbReference type="InterPro" id="IPR022643">
    <property type="entry name" value="De-COase2_C"/>
</dbReference>
<comment type="cofactor">
    <cofactor evidence="1">
        <name>pyridoxal 5'-phosphate</name>
        <dbReference type="ChEBI" id="CHEBI:597326"/>
    </cofactor>
</comment>
<dbReference type="InterPro" id="IPR009081">
    <property type="entry name" value="PP-bd_ACP"/>
</dbReference>
<dbReference type="InterPro" id="IPR036736">
    <property type="entry name" value="ACP-like_sf"/>
</dbReference>